<proteinExistence type="predicted"/>
<feature type="region of interest" description="Disordered" evidence="1">
    <location>
        <begin position="1"/>
        <end position="23"/>
    </location>
</feature>
<name>A0A2X0MR77_9BASI</name>
<evidence type="ECO:0000313" key="2">
    <source>
        <dbReference type="EMBL" id="SGZ33255.1"/>
    </source>
</evidence>
<dbReference type="Proteomes" id="UP000249464">
    <property type="component" value="Unassembled WGS sequence"/>
</dbReference>
<evidence type="ECO:0000313" key="3">
    <source>
        <dbReference type="Proteomes" id="UP000249464"/>
    </source>
</evidence>
<gene>
    <name evidence="2" type="primary">BQ5605_C041g11949</name>
    <name evidence="2" type="ORF">BQ5605_C041G11949</name>
</gene>
<evidence type="ECO:0000256" key="1">
    <source>
        <dbReference type="SAM" id="MobiDB-lite"/>
    </source>
</evidence>
<keyword evidence="3" id="KW-1185">Reference proteome</keyword>
<feature type="compositionally biased region" description="Acidic residues" evidence="1">
    <location>
        <begin position="1"/>
        <end position="12"/>
    </location>
</feature>
<protein>
    <submittedName>
        <fullName evidence="2">BQ5605_C041g11949 protein</fullName>
    </submittedName>
</protein>
<organism evidence="2 3">
    <name type="scientific">Microbotryum silenes-dioicae</name>
    <dbReference type="NCBI Taxonomy" id="796604"/>
    <lineage>
        <taxon>Eukaryota</taxon>
        <taxon>Fungi</taxon>
        <taxon>Dikarya</taxon>
        <taxon>Basidiomycota</taxon>
        <taxon>Pucciniomycotina</taxon>
        <taxon>Microbotryomycetes</taxon>
        <taxon>Microbotryales</taxon>
        <taxon>Microbotryaceae</taxon>
        <taxon>Microbotryum</taxon>
    </lineage>
</organism>
<sequence>MYLDDPDIEPLDDASRLPLRQPTADTQITQIQLSWSTDEPLESDTLPRPLDAWRDKFKDRGAITAARKQGYRSIAIAGHRLPFGVEGSGGI</sequence>
<dbReference type="AlphaFoldDB" id="A0A2X0MR77"/>
<accession>A0A2X0MR77</accession>
<reference evidence="2 3" key="1">
    <citation type="submission" date="2016-11" db="EMBL/GenBank/DDBJ databases">
        <authorList>
            <person name="Jaros S."/>
            <person name="Januszkiewicz K."/>
            <person name="Wedrychowicz H."/>
        </authorList>
    </citation>
    <scope>NUCLEOTIDE SEQUENCE [LARGE SCALE GENOMIC DNA]</scope>
</reference>
<dbReference type="EMBL" id="FQNC01000119">
    <property type="protein sequence ID" value="SGZ33255.1"/>
    <property type="molecule type" value="Genomic_DNA"/>
</dbReference>